<evidence type="ECO:0000313" key="3">
    <source>
        <dbReference type="Proteomes" id="UP001458880"/>
    </source>
</evidence>
<protein>
    <submittedName>
        <fullName evidence="2">Uncharacterized protein</fullName>
    </submittedName>
</protein>
<comment type="caution">
    <text evidence="2">The sequence shown here is derived from an EMBL/GenBank/DDBJ whole genome shotgun (WGS) entry which is preliminary data.</text>
</comment>
<dbReference type="EMBL" id="JASPKY010000277">
    <property type="protein sequence ID" value="KAK9711604.1"/>
    <property type="molecule type" value="Genomic_DNA"/>
</dbReference>
<feature type="region of interest" description="Disordered" evidence="1">
    <location>
        <begin position="42"/>
        <end position="94"/>
    </location>
</feature>
<accession>A0AAW1K0P2</accession>
<feature type="compositionally biased region" description="Basic and acidic residues" evidence="1">
    <location>
        <begin position="74"/>
        <end position="84"/>
    </location>
</feature>
<dbReference type="AlphaFoldDB" id="A0AAW1K0P2"/>
<proteinExistence type="predicted"/>
<evidence type="ECO:0000256" key="1">
    <source>
        <dbReference type="SAM" id="MobiDB-lite"/>
    </source>
</evidence>
<feature type="compositionally biased region" description="Basic and acidic residues" evidence="1">
    <location>
        <begin position="42"/>
        <end position="52"/>
    </location>
</feature>
<dbReference type="Proteomes" id="UP001458880">
    <property type="component" value="Unassembled WGS sequence"/>
</dbReference>
<sequence length="105" mass="11964">MNHELIIITVAAFSNKWITAEETMPCKDRVILANDIVVSKQQTEEKRYDGHPKTKSQYGLHQRGLSAKANIKQQTEEKRYDGHPKTKSQYGLHQRGLSAKANICI</sequence>
<keyword evidence="3" id="KW-1185">Reference proteome</keyword>
<evidence type="ECO:0000313" key="2">
    <source>
        <dbReference type="EMBL" id="KAK9711604.1"/>
    </source>
</evidence>
<organism evidence="2 3">
    <name type="scientific">Popillia japonica</name>
    <name type="common">Japanese beetle</name>
    <dbReference type="NCBI Taxonomy" id="7064"/>
    <lineage>
        <taxon>Eukaryota</taxon>
        <taxon>Metazoa</taxon>
        <taxon>Ecdysozoa</taxon>
        <taxon>Arthropoda</taxon>
        <taxon>Hexapoda</taxon>
        <taxon>Insecta</taxon>
        <taxon>Pterygota</taxon>
        <taxon>Neoptera</taxon>
        <taxon>Endopterygota</taxon>
        <taxon>Coleoptera</taxon>
        <taxon>Polyphaga</taxon>
        <taxon>Scarabaeiformia</taxon>
        <taxon>Scarabaeidae</taxon>
        <taxon>Rutelinae</taxon>
        <taxon>Popillia</taxon>
    </lineage>
</organism>
<name>A0AAW1K0P2_POPJA</name>
<reference evidence="2 3" key="1">
    <citation type="journal article" date="2024" name="BMC Genomics">
        <title>De novo assembly and annotation of Popillia japonica's genome with initial clues to its potential as an invasive pest.</title>
        <authorList>
            <person name="Cucini C."/>
            <person name="Boschi S."/>
            <person name="Funari R."/>
            <person name="Cardaioli E."/>
            <person name="Iannotti N."/>
            <person name="Marturano G."/>
            <person name="Paoli F."/>
            <person name="Bruttini M."/>
            <person name="Carapelli A."/>
            <person name="Frati F."/>
            <person name="Nardi F."/>
        </authorList>
    </citation>
    <scope>NUCLEOTIDE SEQUENCE [LARGE SCALE GENOMIC DNA]</scope>
    <source>
        <strain evidence="2">DMR45628</strain>
    </source>
</reference>
<gene>
    <name evidence="2" type="ORF">QE152_g25367</name>
</gene>